<dbReference type="PATRIC" id="fig|1123269.5.peg.1687"/>
<evidence type="ECO:0000256" key="3">
    <source>
        <dbReference type="SAM" id="MobiDB-lite"/>
    </source>
</evidence>
<dbReference type="eggNOG" id="COG0845">
    <property type="taxonomic scope" value="Bacteria"/>
</dbReference>
<dbReference type="Proteomes" id="UP000018851">
    <property type="component" value="Chromosome"/>
</dbReference>
<reference evidence="9 10" key="1">
    <citation type="submission" date="2013-07" db="EMBL/GenBank/DDBJ databases">
        <title>Completed genome of Sphingomonas sanxanigenens NX02.</title>
        <authorList>
            <person name="Ma T."/>
            <person name="Huang H."/>
            <person name="Wu M."/>
            <person name="Li X."/>
            <person name="Li G."/>
        </authorList>
    </citation>
    <scope>NUCLEOTIDE SEQUENCE [LARGE SCALE GENOMIC DNA]</scope>
    <source>
        <strain evidence="9 10">NX02</strain>
    </source>
</reference>
<evidence type="ECO:0000256" key="2">
    <source>
        <dbReference type="ARBA" id="ARBA00009477"/>
    </source>
</evidence>
<evidence type="ECO:0000259" key="6">
    <source>
        <dbReference type="Pfam" id="PF25917"/>
    </source>
</evidence>
<evidence type="ECO:0000259" key="5">
    <source>
        <dbReference type="Pfam" id="PF25876"/>
    </source>
</evidence>
<feature type="signal peptide" evidence="4">
    <location>
        <begin position="1"/>
        <end position="29"/>
    </location>
</feature>
<dbReference type="Gene3D" id="1.10.287.470">
    <property type="entry name" value="Helix hairpin bin"/>
    <property type="match status" value="1"/>
</dbReference>
<dbReference type="RefSeq" id="WP_025291702.1">
    <property type="nucleotide sequence ID" value="NZ_CP006644.1"/>
</dbReference>
<protein>
    <recommendedName>
        <fullName evidence="11">Hemolysin D</fullName>
    </recommendedName>
</protein>
<dbReference type="NCBIfam" id="TIGR01730">
    <property type="entry name" value="RND_mfp"/>
    <property type="match status" value="1"/>
</dbReference>
<name>W0A655_9SPHN</name>
<dbReference type="HOGENOM" id="CLU_018816_2_1_5"/>
<feature type="domain" description="Multidrug resistance protein MdtA-like barrel-sandwich hybrid" evidence="6">
    <location>
        <begin position="71"/>
        <end position="212"/>
    </location>
</feature>
<feature type="compositionally biased region" description="Low complexity" evidence="3">
    <location>
        <begin position="388"/>
        <end position="405"/>
    </location>
</feature>
<proteinExistence type="inferred from homology"/>
<feature type="domain" description="Multidrug resistance protein MdtA-like alpha-helical hairpin" evidence="5">
    <location>
        <begin position="111"/>
        <end position="179"/>
    </location>
</feature>
<dbReference type="Gene3D" id="2.40.30.170">
    <property type="match status" value="1"/>
</dbReference>
<dbReference type="Gene3D" id="2.40.50.100">
    <property type="match status" value="1"/>
</dbReference>
<dbReference type="GO" id="GO:0022857">
    <property type="term" value="F:transmembrane transporter activity"/>
    <property type="evidence" value="ECO:0007669"/>
    <property type="project" value="InterPro"/>
</dbReference>
<evidence type="ECO:0000256" key="4">
    <source>
        <dbReference type="SAM" id="SignalP"/>
    </source>
</evidence>
<gene>
    <name evidence="9" type="ORF">NX02_08605</name>
</gene>
<dbReference type="Pfam" id="PF25917">
    <property type="entry name" value="BSH_RND"/>
    <property type="match status" value="1"/>
</dbReference>
<dbReference type="Gene3D" id="2.40.420.20">
    <property type="match status" value="1"/>
</dbReference>
<dbReference type="InterPro" id="IPR058625">
    <property type="entry name" value="MdtA-like_BSH"/>
</dbReference>
<evidence type="ECO:0008006" key="11">
    <source>
        <dbReference type="Google" id="ProtNLM"/>
    </source>
</evidence>
<dbReference type="SUPFAM" id="SSF111369">
    <property type="entry name" value="HlyD-like secretion proteins"/>
    <property type="match status" value="1"/>
</dbReference>
<evidence type="ECO:0000313" key="10">
    <source>
        <dbReference type="Proteomes" id="UP000018851"/>
    </source>
</evidence>
<dbReference type="InterPro" id="IPR058624">
    <property type="entry name" value="MdtA-like_HH"/>
</dbReference>
<comment type="similarity">
    <text evidence="2">Belongs to the membrane fusion protein (MFP) (TC 8.A.1) family.</text>
</comment>
<dbReference type="GO" id="GO:0046677">
    <property type="term" value="P:response to antibiotic"/>
    <property type="evidence" value="ECO:0007669"/>
    <property type="project" value="TreeGrafter"/>
</dbReference>
<dbReference type="InterPro" id="IPR006143">
    <property type="entry name" value="RND_pump_MFP"/>
</dbReference>
<evidence type="ECO:0000259" key="8">
    <source>
        <dbReference type="Pfam" id="PF25967"/>
    </source>
</evidence>
<accession>W0A655</accession>
<dbReference type="OrthoDB" id="9816569at2"/>
<feature type="region of interest" description="Disordered" evidence="3">
    <location>
        <begin position="373"/>
        <end position="405"/>
    </location>
</feature>
<evidence type="ECO:0000259" key="7">
    <source>
        <dbReference type="Pfam" id="PF25944"/>
    </source>
</evidence>
<feature type="chain" id="PRO_5004785087" description="Hemolysin D" evidence="4">
    <location>
        <begin position="30"/>
        <end position="405"/>
    </location>
</feature>
<feature type="domain" description="Multidrug resistance protein MdtA-like beta-barrel" evidence="7">
    <location>
        <begin position="216"/>
        <end position="300"/>
    </location>
</feature>
<dbReference type="Pfam" id="PF25967">
    <property type="entry name" value="RND-MFP_C"/>
    <property type="match status" value="1"/>
</dbReference>
<dbReference type="InterPro" id="IPR058626">
    <property type="entry name" value="MdtA-like_b-barrel"/>
</dbReference>
<dbReference type="AlphaFoldDB" id="W0A655"/>
<dbReference type="GO" id="GO:0005886">
    <property type="term" value="C:plasma membrane"/>
    <property type="evidence" value="ECO:0007669"/>
    <property type="project" value="UniProtKB-SubCell"/>
</dbReference>
<dbReference type="InterPro" id="IPR058627">
    <property type="entry name" value="MdtA-like_C"/>
</dbReference>
<sequence>MNHRCLPCSRRVRWRVLIAALCLSACSSGGEQEDQRRDAGGPVEVGFVTIQPTSVPLTTELTGRVNPFQVSQVRPQVSGVLQRRLFTEGTIVRAGQTLYQIDQRLYRAAADEARANVQSARANADATRLRAERLKPLAEMEAVAAQDYTDAAAAARQAQASVAQTSAQLATANVNLGFTTVPAPITGRIGRSLFTVGALVTANQADPLAVIQQLDPIFVDIQQSSAELVALRRSLADGGTAPGSAQVTISLEDGSQYSRPGTVEFTEVMVDPDTGTVTLRARFPNPDGLLLPGMFVRARFAQSIDTRAFLVPQQALARDAKGQATVYVVGPNNVATQKLVKAVQTQGTDWVVTSGLNPGDKVITQGINKLRPNAPIKPVPASAPQRIAPPKGDGAKAAGGRAQGG</sequence>
<evidence type="ECO:0000313" key="9">
    <source>
        <dbReference type="EMBL" id="AHE53444.1"/>
    </source>
</evidence>
<comment type="subcellular location">
    <subcellularLocation>
        <location evidence="1">Cell envelope</location>
    </subcellularLocation>
</comment>
<dbReference type="FunFam" id="2.40.420.20:FF:000001">
    <property type="entry name" value="Efflux RND transporter periplasmic adaptor subunit"/>
    <property type="match status" value="1"/>
</dbReference>
<feature type="domain" description="Multidrug resistance protein MdtA-like C-terminal permuted SH3" evidence="8">
    <location>
        <begin position="308"/>
        <end position="369"/>
    </location>
</feature>
<keyword evidence="10" id="KW-1185">Reference proteome</keyword>
<dbReference type="PANTHER" id="PTHR30158">
    <property type="entry name" value="ACRA/E-RELATED COMPONENT OF DRUG EFFLUX TRANSPORTER"/>
    <property type="match status" value="1"/>
</dbReference>
<dbReference type="KEGG" id="ssan:NX02_08605"/>
<organism evidence="9 10">
    <name type="scientific">Sphingomonas sanxanigenens DSM 19645 = NX02</name>
    <dbReference type="NCBI Taxonomy" id="1123269"/>
    <lineage>
        <taxon>Bacteria</taxon>
        <taxon>Pseudomonadati</taxon>
        <taxon>Pseudomonadota</taxon>
        <taxon>Alphaproteobacteria</taxon>
        <taxon>Sphingomonadales</taxon>
        <taxon>Sphingomonadaceae</taxon>
        <taxon>Sphingomonas</taxon>
    </lineage>
</organism>
<keyword evidence="4" id="KW-0732">Signal</keyword>
<dbReference type="EMBL" id="CP006644">
    <property type="protein sequence ID" value="AHE53444.1"/>
    <property type="molecule type" value="Genomic_DNA"/>
</dbReference>
<dbReference type="PANTHER" id="PTHR30158:SF3">
    <property type="entry name" value="MULTIDRUG EFFLUX PUMP SUBUNIT ACRA-RELATED"/>
    <property type="match status" value="1"/>
</dbReference>
<dbReference type="STRING" id="1123269.NX02_08605"/>
<dbReference type="Pfam" id="PF25876">
    <property type="entry name" value="HH_MFP_RND"/>
    <property type="match status" value="1"/>
</dbReference>
<dbReference type="Pfam" id="PF25944">
    <property type="entry name" value="Beta-barrel_RND"/>
    <property type="match status" value="1"/>
</dbReference>
<evidence type="ECO:0000256" key="1">
    <source>
        <dbReference type="ARBA" id="ARBA00004196"/>
    </source>
</evidence>